<keyword evidence="2" id="KW-0539">Nucleus</keyword>
<dbReference type="PANTHER" id="PTHR12214:SF0">
    <property type="entry name" value="LD29489P"/>
    <property type="match status" value="1"/>
</dbReference>
<dbReference type="GeneID" id="85328063"/>
<feature type="compositionally biased region" description="Basic residues" evidence="4">
    <location>
        <begin position="1"/>
        <end position="11"/>
    </location>
</feature>
<feature type="compositionally biased region" description="Basic and acidic residues" evidence="4">
    <location>
        <begin position="289"/>
        <end position="302"/>
    </location>
</feature>
<feature type="region of interest" description="Disordered" evidence="4">
    <location>
        <begin position="477"/>
        <end position="512"/>
    </location>
</feature>
<evidence type="ECO:0000313" key="6">
    <source>
        <dbReference type="Proteomes" id="UP001172101"/>
    </source>
</evidence>
<evidence type="ECO:0000313" key="5">
    <source>
        <dbReference type="EMBL" id="KAK0735254.1"/>
    </source>
</evidence>
<gene>
    <name evidence="5" type="ORF">B0T26DRAFT_747065</name>
</gene>
<comment type="caution">
    <text evidence="5">The sequence shown here is derived from an EMBL/GenBank/DDBJ whole genome shotgun (WGS) entry which is preliminary data.</text>
</comment>
<dbReference type="Pfam" id="PF15458">
    <property type="entry name" value="NTR2"/>
    <property type="match status" value="1"/>
</dbReference>
<feature type="region of interest" description="Disordered" evidence="4">
    <location>
        <begin position="328"/>
        <end position="365"/>
    </location>
</feature>
<dbReference type="RefSeq" id="XP_060304131.1">
    <property type="nucleotide sequence ID" value="XM_060444793.1"/>
</dbReference>
<dbReference type="InterPro" id="IPR012890">
    <property type="entry name" value="GCFC2-like"/>
</dbReference>
<feature type="compositionally biased region" description="Polar residues" evidence="4">
    <location>
        <begin position="49"/>
        <end position="60"/>
    </location>
</feature>
<feature type="region of interest" description="Disordered" evidence="4">
    <location>
        <begin position="274"/>
        <end position="302"/>
    </location>
</feature>
<proteinExistence type="predicted"/>
<dbReference type="AlphaFoldDB" id="A0AA40BJ75"/>
<organism evidence="5 6">
    <name type="scientific">Lasiosphaeria miniovina</name>
    <dbReference type="NCBI Taxonomy" id="1954250"/>
    <lineage>
        <taxon>Eukaryota</taxon>
        <taxon>Fungi</taxon>
        <taxon>Dikarya</taxon>
        <taxon>Ascomycota</taxon>
        <taxon>Pezizomycotina</taxon>
        <taxon>Sordariomycetes</taxon>
        <taxon>Sordariomycetidae</taxon>
        <taxon>Sordariales</taxon>
        <taxon>Lasiosphaeriaceae</taxon>
        <taxon>Lasiosphaeria</taxon>
    </lineage>
</organism>
<comment type="subcellular location">
    <subcellularLocation>
        <location evidence="1">Nucleus</location>
    </subcellularLocation>
</comment>
<feature type="coiled-coil region" evidence="3">
    <location>
        <begin position="402"/>
        <end position="453"/>
    </location>
</feature>
<keyword evidence="3" id="KW-0175">Coiled coil</keyword>
<feature type="compositionally biased region" description="Polar residues" evidence="4">
    <location>
        <begin position="94"/>
        <end position="106"/>
    </location>
</feature>
<dbReference type="PANTHER" id="PTHR12214">
    <property type="entry name" value="GC-RICH SEQUENCE DNA-BINDING FACTOR"/>
    <property type="match status" value="1"/>
</dbReference>
<accession>A0AA40BJ75</accession>
<dbReference type="Proteomes" id="UP001172101">
    <property type="component" value="Unassembled WGS sequence"/>
</dbReference>
<feature type="compositionally biased region" description="Basic and acidic residues" evidence="4">
    <location>
        <begin position="328"/>
        <end position="340"/>
    </location>
</feature>
<dbReference type="GO" id="GO:0071008">
    <property type="term" value="C:U2-type post-mRNA release spliceosomal complex"/>
    <property type="evidence" value="ECO:0007669"/>
    <property type="project" value="InterPro"/>
</dbReference>
<evidence type="ECO:0000256" key="4">
    <source>
        <dbReference type="SAM" id="MobiDB-lite"/>
    </source>
</evidence>
<dbReference type="GO" id="GO:0003677">
    <property type="term" value="F:DNA binding"/>
    <property type="evidence" value="ECO:0007669"/>
    <property type="project" value="InterPro"/>
</dbReference>
<evidence type="ECO:0000256" key="1">
    <source>
        <dbReference type="ARBA" id="ARBA00004123"/>
    </source>
</evidence>
<feature type="compositionally biased region" description="Polar residues" evidence="4">
    <location>
        <begin position="129"/>
        <end position="151"/>
    </location>
</feature>
<dbReference type="InterPro" id="IPR028211">
    <property type="entry name" value="Ntr2"/>
</dbReference>
<name>A0AA40BJ75_9PEZI</name>
<dbReference type="GO" id="GO:0000390">
    <property type="term" value="P:spliceosomal complex disassembly"/>
    <property type="evidence" value="ECO:0007669"/>
    <property type="project" value="InterPro"/>
</dbReference>
<sequence length="512" mass="55361">MSSFGAKRKPRIIQTLDDEDDDASLLIGGSEGTKDIPIAPIKFGRNKPSKSSSLRKSINFNDKDETHAGDSSILGRDVGTASSTNEDDDGASSVAIQPSLSRSGSTKQKKRASTSRLSFGPSEPASTIEGDSTSGQPEISTPRKTLSQRALENNALRKSASSQGLALRFGAEEERPRYSKEYLEELQSSTPNTPQNLASLRVADDGDVMDLDPSELDGALIVQSQDVTWRSPSGQALVAQRPPANANILTEAEIRERKERRLRLAHEAEFISLEGGSDEEEEGSGRVSVRFESKKKASESRLIAEDEDLGEGYDEFVSDGGLALGRKAEREAEKRHRQEMAELIGAADGGSDAESDDSEAERRAAYEAAQRRAGLGGLHRLDDEGGMDSGGGVNIIPRMKPLPELQDVLQRMRSLVQGLEDEAARKRARIADLEKERAEILARENEVQEELNKTSAKYQAVMGSAAAAGDMAKLVSQSPLRPLPPGMAGDFPVERGLESFGTPTKRPDVEMT</sequence>
<dbReference type="EMBL" id="JAUIRO010000001">
    <property type="protein sequence ID" value="KAK0735254.1"/>
    <property type="molecule type" value="Genomic_DNA"/>
</dbReference>
<reference evidence="5" key="1">
    <citation type="submission" date="2023-06" db="EMBL/GenBank/DDBJ databases">
        <title>Genome-scale phylogeny and comparative genomics of the fungal order Sordariales.</title>
        <authorList>
            <consortium name="Lawrence Berkeley National Laboratory"/>
            <person name="Hensen N."/>
            <person name="Bonometti L."/>
            <person name="Westerberg I."/>
            <person name="Brannstrom I.O."/>
            <person name="Guillou S."/>
            <person name="Cros-Aarteil S."/>
            <person name="Calhoun S."/>
            <person name="Haridas S."/>
            <person name="Kuo A."/>
            <person name="Mondo S."/>
            <person name="Pangilinan J."/>
            <person name="Riley R."/>
            <person name="LaButti K."/>
            <person name="Andreopoulos B."/>
            <person name="Lipzen A."/>
            <person name="Chen C."/>
            <person name="Yanf M."/>
            <person name="Daum C."/>
            <person name="Ng V."/>
            <person name="Clum A."/>
            <person name="Steindorff A."/>
            <person name="Ohm R."/>
            <person name="Martin F."/>
            <person name="Silar P."/>
            <person name="Natvig D."/>
            <person name="Lalanne C."/>
            <person name="Gautier V."/>
            <person name="Ament-velasquez S.L."/>
            <person name="Kruys A."/>
            <person name="Hutchinson M.I."/>
            <person name="Powell A.J."/>
            <person name="Barry K."/>
            <person name="Miller A.N."/>
            <person name="Grigoriev I.V."/>
            <person name="Debuchy R."/>
            <person name="Gladieux P."/>
            <person name="Thoren M.H."/>
            <person name="Johannesson H."/>
        </authorList>
    </citation>
    <scope>NUCLEOTIDE SEQUENCE</scope>
    <source>
        <strain evidence="5">SMH2392-1A</strain>
    </source>
</reference>
<feature type="region of interest" description="Disordered" evidence="4">
    <location>
        <begin position="1"/>
        <end position="178"/>
    </location>
</feature>
<evidence type="ECO:0000256" key="2">
    <source>
        <dbReference type="ARBA" id="ARBA00023242"/>
    </source>
</evidence>
<protein>
    <submittedName>
        <fullName evidence="5">Nineteen complex-related protein 2-domain-containing protein</fullName>
    </submittedName>
</protein>
<keyword evidence="6" id="KW-1185">Reference proteome</keyword>
<evidence type="ECO:0000256" key="3">
    <source>
        <dbReference type="SAM" id="Coils"/>
    </source>
</evidence>